<keyword evidence="1" id="KW-0472">Membrane</keyword>
<keyword evidence="1" id="KW-1133">Transmembrane helix</keyword>
<dbReference type="Pfam" id="PF03596">
    <property type="entry name" value="Cad"/>
    <property type="match status" value="1"/>
</dbReference>
<evidence type="ECO:0000313" key="3">
    <source>
        <dbReference type="Proteomes" id="UP001370590"/>
    </source>
</evidence>
<feature type="transmembrane region" description="Helical" evidence="1">
    <location>
        <begin position="66"/>
        <end position="85"/>
    </location>
</feature>
<sequence>MFNSIMTGITAYISTGIDYILILMTVLAFNQTTTERIKVYWGDLIGTIVLVATSLALSFSAKLIPADWILGLLGIIPIIIGIIILTKLGDEDEHEQVVKRLSKRHLVLNVAIITITTCGADNIGIYVPIFAQINQWHSLLIILVTFLIMLTVFFGLALLFINIPIVAKLLDRYGDIFTAIVYIGIGLFIMIEANTFGTIVHLVINS</sequence>
<keyword evidence="1" id="KW-0812">Transmembrane</keyword>
<feature type="transmembrane region" description="Helical" evidence="1">
    <location>
        <begin position="139"/>
        <end position="167"/>
    </location>
</feature>
<keyword evidence="3" id="KW-1185">Reference proteome</keyword>
<feature type="transmembrane region" description="Helical" evidence="1">
    <location>
        <begin position="6"/>
        <end position="29"/>
    </location>
</feature>
<comment type="caution">
    <text evidence="2">The sequence shown here is derived from an EMBL/GenBank/DDBJ whole genome shotgun (WGS) entry which is preliminary data.</text>
</comment>
<gene>
    <name evidence="2" type="ORF">R4146_08005</name>
</gene>
<reference evidence="2 3" key="1">
    <citation type="submission" date="2023-10" db="EMBL/GenBank/DDBJ databases">
        <title>Nicoliella lavandulae sp. nov. isolated from Lavandula angustifolia flowers.</title>
        <authorList>
            <person name="Alcantara C."/>
            <person name="Zuniga M."/>
            <person name="Landete J.M."/>
            <person name="Monedero V."/>
        </authorList>
    </citation>
    <scope>NUCLEOTIDE SEQUENCE [LARGE SCALE GENOMIC DNA]</scope>
    <source>
        <strain evidence="2 3">Es01</strain>
    </source>
</reference>
<evidence type="ECO:0000313" key="2">
    <source>
        <dbReference type="EMBL" id="MEJ6401084.1"/>
    </source>
</evidence>
<organism evidence="2 3">
    <name type="scientific">Nicoliella lavandulae</name>
    <dbReference type="NCBI Taxonomy" id="3082954"/>
    <lineage>
        <taxon>Bacteria</taxon>
        <taxon>Bacillati</taxon>
        <taxon>Bacillota</taxon>
        <taxon>Bacilli</taxon>
        <taxon>Lactobacillales</taxon>
        <taxon>Lactobacillaceae</taxon>
        <taxon>Nicoliella</taxon>
    </lineage>
</organism>
<proteinExistence type="predicted"/>
<evidence type="ECO:0000256" key="1">
    <source>
        <dbReference type="SAM" id="Phobius"/>
    </source>
</evidence>
<name>A0ABU8SMI0_9LACO</name>
<feature type="transmembrane region" description="Helical" evidence="1">
    <location>
        <begin position="179"/>
        <end position="204"/>
    </location>
</feature>
<dbReference type="Proteomes" id="UP001370590">
    <property type="component" value="Unassembled WGS sequence"/>
</dbReference>
<dbReference type="EMBL" id="JAWMWH010000003">
    <property type="protein sequence ID" value="MEJ6401084.1"/>
    <property type="molecule type" value="Genomic_DNA"/>
</dbReference>
<accession>A0ABU8SMI0</accession>
<protein>
    <submittedName>
        <fullName evidence="2">Cadmium resistance transporter</fullName>
    </submittedName>
</protein>
<feature type="transmembrane region" description="Helical" evidence="1">
    <location>
        <begin position="41"/>
        <end position="60"/>
    </location>
</feature>
<feature type="transmembrane region" description="Helical" evidence="1">
    <location>
        <begin position="106"/>
        <end position="127"/>
    </location>
</feature>
<dbReference type="InterPro" id="IPR004676">
    <property type="entry name" value="Cd-R_transporter"/>
</dbReference>
<dbReference type="RefSeq" id="WP_339960933.1">
    <property type="nucleotide sequence ID" value="NZ_JAWMWH010000003.1"/>
</dbReference>